<sequence length="105" mass="12586">MKVSVWVPQILELLRSERQETKVRPYFVPEHDDLQNKDHIEDDQSLEPELDFEKDQEQEELIFESHERPYFVTEHVDSVETSFLSYERQISEVSESKLSFIPDDT</sequence>
<reference evidence="2" key="1">
    <citation type="journal article" date="2022" name="Mol. Ecol. Resour.">
        <title>The genomes of chicory, endive, great burdock and yacon provide insights into Asteraceae palaeo-polyploidization history and plant inulin production.</title>
        <authorList>
            <person name="Fan W."/>
            <person name="Wang S."/>
            <person name="Wang H."/>
            <person name="Wang A."/>
            <person name="Jiang F."/>
            <person name="Liu H."/>
            <person name="Zhao H."/>
            <person name="Xu D."/>
            <person name="Zhang Y."/>
        </authorList>
    </citation>
    <scope>NUCLEOTIDE SEQUENCE [LARGE SCALE GENOMIC DNA]</scope>
    <source>
        <strain evidence="2">cv. Punajuju</strain>
    </source>
</reference>
<evidence type="ECO:0000313" key="2">
    <source>
        <dbReference type="Proteomes" id="UP001055811"/>
    </source>
</evidence>
<name>A0ACB9F2S4_CICIN</name>
<accession>A0ACB9F2S4</accession>
<dbReference type="EMBL" id="CM042011">
    <property type="protein sequence ID" value="KAI3765241.1"/>
    <property type="molecule type" value="Genomic_DNA"/>
</dbReference>
<dbReference type="Proteomes" id="UP001055811">
    <property type="component" value="Linkage Group LG03"/>
</dbReference>
<proteinExistence type="predicted"/>
<protein>
    <submittedName>
        <fullName evidence="1">Uncharacterized protein</fullName>
    </submittedName>
</protein>
<organism evidence="1 2">
    <name type="scientific">Cichorium intybus</name>
    <name type="common">Chicory</name>
    <dbReference type="NCBI Taxonomy" id="13427"/>
    <lineage>
        <taxon>Eukaryota</taxon>
        <taxon>Viridiplantae</taxon>
        <taxon>Streptophyta</taxon>
        <taxon>Embryophyta</taxon>
        <taxon>Tracheophyta</taxon>
        <taxon>Spermatophyta</taxon>
        <taxon>Magnoliopsida</taxon>
        <taxon>eudicotyledons</taxon>
        <taxon>Gunneridae</taxon>
        <taxon>Pentapetalae</taxon>
        <taxon>asterids</taxon>
        <taxon>campanulids</taxon>
        <taxon>Asterales</taxon>
        <taxon>Asteraceae</taxon>
        <taxon>Cichorioideae</taxon>
        <taxon>Cichorieae</taxon>
        <taxon>Cichoriinae</taxon>
        <taxon>Cichorium</taxon>
    </lineage>
</organism>
<gene>
    <name evidence="1" type="ORF">L2E82_15271</name>
</gene>
<reference evidence="1 2" key="2">
    <citation type="journal article" date="2022" name="Mol. Ecol. Resour.">
        <title>The genomes of chicory, endive, great burdock and yacon provide insights into Asteraceae paleo-polyploidization history and plant inulin production.</title>
        <authorList>
            <person name="Fan W."/>
            <person name="Wang S."/>
            <person name="Wang H."/>
            <person name="Wang A."/>
            <person name="Jiang F."/>
            <person name="Liu H."/>
            <person name="Zhao H."/>
            <person name="Xu D."/>
            <person name="Zhang Y."/>
        </authorList>
    </citation>
    <scope>NUCLEOTIDE SEQUENCE [LARGE SCALE GENOMIC DNA]</scope>
    <source>
        <strain evidence="2">cv. Punajuju</strain>
        <tissue evidence="1">Leaves</tissue>
    </source>
</reference>
<comment type="caution">
    <text evidence="1">The sequence shown here is derived from an EMBL/GenBank/DDBJ whole genome shotgun (WGS) entry which is preliminary data.</text>
</comment>
<keyword evidence="2" id="KW-1185">Reference proteome</keyword>
<evidence type="ECO:0000313" key="1">
    <source>
        <dbReference type="EMBL" id="KAI3765241.1"/>
    </source>
</evidence>